<evidence type="ECO:0000313" key="7">
    <source>
        <dbReference type="EnsemblPlants" id="cds.evm.model.06.1759"/>
    </source>
</evidence>
<feature type="repeat" description="PPR" evidence="4">
    <location>
        <begin position="556"/>
        <end position="590"/>
    </location>
</feature>
<reference evidence="7" key="2">
    <citation type="submission" date="2021-03" db="UniProtKB">
        <authorList>
            <consortium name="EnsemblPlants"/>
        </authorList>
    </citation>
    <scope>IDENTIFICATION</scope>
</reference>
<dbReference type="Pfam" id="PF20431">
    <property type="entry name" value="E_motif"/>
    <property type="match status" value="1"/>
</dbReference>
<dbReference type="InterPro" id="IPR032867">
    <property type="entry name" value="DYW_dom"/>
</dbReference>
<feature type="repeat" description="PPR" evidence="4">
    <location>
        <begin position="432"/>
        <end position="466"/>
    </location>
</feature>
<dbReference type="Gene3D" id="3.40.50.1110">
    <property type="entry name" value="SGNH hydrolase"/>
    <property type="match status" value="1"/>
</dbReference>
<dbReference type="GO" id="GO:0048731">
    <property type="term" value="P:system development"/>
    <property type="evidence" value="ECO:0007669"/>
    <property type="project" value="UniProtKB-ARBA"/>
</dbReference>
<feature type="domain" description="DYW" evidence="6">
    <location>
        <begin position="966"/>
        <end position="1017"/>
    </location>
</feature>
<feature type="repeat" description="PPR" evidence="4">
    <location>
        <begin position="649"/>
        <end position="683"/>
    </location>
</feature>
<dbReference type="FunFam" id="1.25.40.10:FF:000125">
    <property type="entry name" value="Pentatricopeptide repeat-containing protein"/>
    <property type="match status" value="2"/>
</dbReference>
<keyword evidence="5" id="KW-0732">Signal</keyword>
<feature type="repeat" description="PPR" evidence="4">
    <location>
        <begin position="750"/>
        <end position="784"/>
    </location>
</feature>
<dbReference type="InterPro" id="IPR035669">
    <property type="entry name" value="SGNH_plant_lipase-like"/>
</dbReference>
<keyword evidence="3" id="KW-0677">Repeat</keyword>
<dbReference type="SUPFAM" id="SSF48452">
    <property type="entry name" value="TPR-like"/>
    <property type="match status" value="1"/>
</dbReference>
<dbReference type="PANTHER" id="PTHR47926:SF373">
    <property type="entry name" value="TETRATRICOPEPTIDE-LIKE HELICAL DOMAIN SUPERFAMILY, DYW DOMAIN-CONTAINING PROTEIN"/>
    <property type="match status" value="1"/>
</dbReference>
<dbReference type="FunFam" id="1.25.40.10:FF:001506">
    <property type="entry name" value="Os03g0317100 protein"/>
    <property type="match status" value="1"/>
</dbReference>
<dbReference type="GO" id="GO:0009451">
    <property type="term" value="P:RNA modification"/>
    <property type="evidence" value="ECO:0007669"/>
    <property type="project" value="InterPro"/>
</dbReference>
<dbReference type="GO" id="GO:0008270">
    <property type="term" value="F:zinc ion binding"/>
    <property type="evidence" value="ECO:0007669"/>
    <property type="project" value="InterPro"/>
</dbReference>
<dbReference type="PROSITE" id="PS51375">
    <property type="entry name" value="PPR"/>
    <property type="match status" value="7"/>
</dbReference>
<accession>A0A803PVW5</accession>
<dbReference type="Gramene" id="evm.model.06.1759">
    <property type="protein sequence ID" value="cds.evm.model.06.1759"/>
    <property type="gene ID" value="evm.TU.06.1759"/>
</dbReference>
<dbReference type="PANTHER" id="PTHR47926">
    <property type="entry name" value="PENTATRICOPEPTIDE REPEAT-CONTAINING PROTEIN"/>
    <property type="match status" value="1"/>
</dbReference>
<proteinExistence type="inferred from homology"/>
<sequence>MAMASYSHSQSIGLTLFTLIYLLLSTVSPVVSQCKNRPVIFNFGDSNSDTGGLVAGLGFSVNLPNGRTFFNRSTGRMSDGRLIIDFLCQSLKTSFLIPYLDSLAGSKFTNGANFAIVGSSTLPKYVPFSLNIQVMQFTHFKARNLELVAAGSNNLYLITDEGFKKALYTIDIGQNDIADSFAKNMSYLEVVKTIPSITIEIQNAIKTLYDQGGRNFWVHNTGPLGCLPQKLSLVKNQKLDQHGCISIYNDAAKMFNEELRRLCQKMRTEMRDATIVYVDIYSIKYDLIANSTKYGLEWTLTYFVGFSSPLMACCGDGGPPYNYNIKVTCGQAGHQVCDKGTRRINWDVWSAVNSSMRLLFIQIRGYTTNVASSFNSLISRYARLGQIHNARKVFDEMPQRNIVSWNSIVAAYFQNNQPGDARKLFDKMPERNLISWNALVSGYIKNGMLSEARQVFDSMPERNVVSWTSMVRGYVQEGMILEAESLFWQMPEKNVVSWTVMLGGLIQARRIDDAHRLFNEMPEKDMVARTNMIGGYCQEGRLNEARMIFDDMPCRNVVSWTTMISGYVQNQRVDVARKLFEVMPEKNEVSWTAMLMGYTQCGRIQEASELFEVMPIKSVIACNAMILAFGQSGEVDKSRRIFDQMIEKNEVTWNGMIKVYERNGLELQALDLFASMQRHRVKLNFPSLISVLSVCASLASLDHGKQVHCQLLRSHFDNDVYVASVLITMYVKCGNLEKAKLVFDRFGEKDVVMWNSIITGYAQHGLGEEALQIFHEMCSLGLEPNDITFIGVLSACSYTGKVEEGLEIFETMKCKYLVEPRTEHYACMVDLLGRAGQVNEAMNLIKKMPVEADAIVWGSLLGACKTHMKMDLAEVAAKKLQQLEPRSSGPYILLSHMYATKGRWGDVEELRSDMRARSVSKSPGCSWIEVDKNVHMFTGGDSMGHPEHLIILRMLDRLGVLLREAGYCPDGTFVMHDVDEEEKVHSLRYHSEKLAVAYGLLKVPEKMPIRVMKNLRMWWCSRMEWGLGFGVEPLGHFQVAWGLGRVSTTKMVKVLRRPVVAVGRHDSAIGIVFESYLFMARWGRPSCVGSLMYCMVCMKSNLAYGISMVSKFILDRGNEHWSIVKWILGYHKGTMVLGLVYYNNKNIETEVTRFVDSNYARSSDTRRSIAGYAGSQIFKRVFPFVPVYSKGFPLERMDGGACDLGLSMLVESLHSHGFVGQRSSIEGRGSDVLRNFLFR</sequence>
<feature type="chain" id="PRO_5031303847" description="DYW domain-containing protein" evidence="5">
    <location>
        <begin position="33"/>
        <end position="1239"/>
    </location>
</feature>
<dbReference type="EMBL" id="UZAU01000618">
    <property type="status" value="NOT_ANNOTATED_CDS"/>
    <property type="molecule type" value="Genomic_DNA"/>
</dbReference>
<dbReference type="Pfam" id="PF14432">
    <property type="entry name" value="DYW_deaminase"/>
    <property type="match status" value="1"/>
</dbReference>
<evidence type="ECO:0000313" key="8">
    <source>
        <dbReference type="Proteomes" id="UP000596661"/>
    </source>
</evidence>
<dbReference type="Pfam" id="PF13041">
    <property type="entry name" value="PPR_2"/>
    <property type="match status" value="1"/>
</dbReference>
<evidence type="ECO:0000256" key="5">
    <source>
        <dbReference type="SAM" id="SignalP"/>
    </source>
</evidence>
<dbReference type="InterPro" id="IPR001087">
    <property type="entry name" value="GDSL"/>
</dbReference>
<dbReference type="InterPro" id="IPR011990">
    <property type="entry name" value="TPR-like_helical_dom_sf"/>
</dbReference>
<name>A0A803PVW5_CANSA</name>
<organism evidence="7 8">
    <name type="scientific">Cannabis sativa</name>
    <name type="common">Hemp</name>
    <name type="synonym">Marijuana</name>
    <dbReference type="NCBI Taxonomy" id="3483"/>
    <lineage>
        <taxon>Eukaryota</taxon>
        <taxon>Viridiplantae</taxon>
        <taxon>Streptophyta</taxon>
        <taxon>Embryophyta</taxon>
        <taxon>Tracheophyta</taxon>
        <taxon>Spermatophyta</taxon>
        <taxon>Magnoliopsida</taxon>
        <taxon>eudicotyledons</taxon>
        <taxon>Gunneridae</taxon>
        <taxon>Pentapetalae</taxon>
        <taxon>rosids</taxon>
        <taxon>fabids</taxon>
        <taxon>Rosales</taxon>
        <taxon>Cannabaceae</taxon>
        <taxon>Cannabis</taxon>
    </lineage>
</organism>
<dbReference type="InterPro" id="IPR002885">
    <property type="entry name" value="PPR_rpt"/>
</dbReference>
<keyword evidence="8" id="KW-1185">Reference proteome</keyword>
<dbReference type="Pfam" id="PF00657">
    <property type="entry name" value="Lipase_GDSL"/>
    <property type="match status" value="1"/>
</dbReference>
<comment type="similarity">
    <text evidence="1">Belongs to the PPR family. PCMP-H subfamily.</text>
</comment>
<evidence type="ECO:0000256" key="3">
    <source>
        <dbReference type="ARBA" id="ARBA00022737"/>
    </source>
</evidence>
<dbReference type="Gene3D" id="1.25.40.10">
    <property type="entry name" value="Tetratricopeptide repeat domain"/>
    <property type="match status" value="6"/>
</dbReference>
<feature type="repeat" description="PPR" evidence="4">
    <location>
        <begin position="618"/>
        <end position="648"/>
    </location>
</feature>
<feature type="signal peptide" evidence="5">
    <location>
        <begin position="1"/>
        <end position="32"/>
    </location>
</feature>
<dbReference type="GO" id="GO:0016788">
    <property type="term" value="F:hydrolase activity, acting on ester bonds"/>
    <property type="evidence" value="ECO:0007669"/>
    <property type="project" value="InterPro"/>
</dbReference>
<dbReference type="InterPro" id="IPR036514">
    <property type="entry name" value="SGNH_hydro_sf"/>
</dbReference>
<evidence type="ECO:0000259" key="6">
    <source>
        <dbReference type="Pfam" id="PF14432"/>
    </source>
</evidence>
<comment type="similarity">
    <text evidence="2">Belongs to the 'GDSL' lipolytic enzyme family.</text>
</comment>
<dbReference type="CDD" id="cd01837">
    <property type="entry name" value="SGNH_plant_lipase_like"/>
    <property type="match status" value="1"/>
</dbReference>
<dbReference type="InterPro" id="IPR046960">
    <property type="entry name" value="PPR_At4g14850-like_plant"/>
</dbReference>
<dbReference type="NCBIfam" id="TIGR00756">
    <property type="entry name" value="PPR"/>
    <property type="match status" value="10"/>
</dbReference>
<dbReference type="EnsemblPlants" id="evm.model.06.1759">
    <property type="protein sequence ID" value="cds.evm.model.06.1759"/>
    <property type="gene ID" value="evm.TU.06.1759"/>
</dbReference>
<feature type="repeat" description="PPR" evidence="4">
    <location>
        <begin position="370"/>
        <end position="404"/>
    </location>
</feature>
<dbReference type="Proteomes" id="UP000596661">
    <property type="component" value="Chromosome 6"/>
</dbReference>
<evidence type="ECO:0000256" key="2">
    <source>
        <dbReference type="ARBA" id="ARBA00008668"/>
    </source>
</evidence>
<dbReference type="InterPro" id="IPR046848">
    <property type="entry name" value="E_motif"/>
</dbReference>
<dbReference type="GO" id="GO:0003723">
    <property type="term" value="F:RNA binding"/>
    <property type="evidence" value="ECO:0007669"/>
    <property type="project" value="InterPro"/>
</dbReference>
<dbReference type="Pfam" id="PF01535">
    <property type="entry name" value="PPR"/>
    <property type="match status" value="11"/>
</dbReference>
<evidence type="ECO:0000256" key="1">
    <source>
        <dbReference type="ARBA" id="ARBA00006643"/>
    </source>
</evidence>
<feature type="repeat" description="PPR" evidence="4">
    <location>
        <begin position="494"/>
        <end position="528"/>
    </location>
</feature>
<dbReference type="FunFam" id="1.25.40.10:FF:000280">
    <property type="entry name" value="Pentatricopeptide repeat-containing protein"/>
    <property type="match status" value="1"/>
</dbReference>
<evidence type="ECO:0000256" key="4">
    <source>
        <dbReference type="PROSITE-ProRule" id="PRU00708"/>
    </source>
</evidence>
<reference evidence="7" key="1">
    <citation type="submission" date="2018-11" db="EMBL/GenBank/DDBJ databases">
        <authorList>
            <person name="Grassa J C."/>
        </authorList>
    </citation>
    <scope>NUCLEOTIDE SEQUENCE [LARGE SCALE GENOMIC DNA]</scope>
</reference>
<dbReference type="AlphaFoldDB" id="A0A803PVW5"/>
<protein>
    <recommendedName>
        <fullName evidence="6">DYW domain-containing protein</fullName>
    </recommendedName>
</protein>